<keyword evidence="2" id="KW-1185">Reference proteome</keyword>
<evidence type="ECO:0000313" key="2">
    <source>
        <dbReference type="Proteomes" id="UP001501074"/>
    </source>
</evidence>
<dbReference type="EMBL" id="BAAAZO010000003">
    <property type="protein sequence ID" value="GAA3607431.1"/>
    <property type="molecule type" value="Genomic_DNA"/>
</dbReference>
<evidence type="ECO:0000313" key="1">
    <source>
        <dbReference type="EMBL" id="GAA3607431.1"/>
    </source>
</evidence>
<organism evidence="1 2">
    <name type="scientific">Kineosporia mesophila</name>
    <dbReference type="NCBI Taxonomy" id="566012"/>
    <lineage>
        <taxon>Bacteria</taxon>
        <taxon>Bacillati</taxon>
        <taxon>Actinomycetota</taxon>
        <taxon>Actinomycetes</taxon>
        <taxon>Kineosporiales</taxon>
        <taxon>Kineosporiaceae</taxon>
        <taxon>Kineosporia</taxon>
    </lineage>
</organism>
<reference evidence="2" key="1">
    <citation type="journal article" date="2019" name="Int. J. Syst. Evol. Microbiol.">
        <title>The Global Catalogue of Microorganisms (GCM) 10K type strain sequencing project: providing services to taxonomists for standard genome sequencing and annotation.</title>
        <authorList>
            <consortium name="The Broad Institute Genomics Platform"/>
            <consortium name="The Broad Institute Genome Sequencing Center for Infectious Disease"/>
            <person name="Wu L."/>
            <person name="Ma J."/>
        </authorList>
    </citation>
    <scope>NUCLEOTIDE SEQUENCE [LARGE SCALE GENOMIC DNA]</scope>
    <source>
        <strain evidence="2">JCM 16902</strain>
    </source>
</reference>
<sequence>MDTVVPEYPDDTAEAFLRRIGFALERGLHTVLGPTRNDA</sequence>
<accession>A0ABP6ZH88</accession>
<name>A0ABP6ZH88_9ACTN</name>
<protein>
    <submittedName>
        <fullName evidence="1">Uncharacterized protein</fullName>
    </submittedName>
</protein>
<gene>
    <name evidence="1" type="ORF">GCM10022223_24260</name>
</gene>
<dbReference type="Proteomes" id="UP001501074">
    <property type="component" value="Unassembled WGS sequence"/>
</dbReference>
<proteinExistence type="predicted"/>
<comment type="caution">
    <text evidence="1">The sequence shown here is derived from an EMBL/GenBank/DDBJ whole genome shotgun (WGS) entry which is preliminary data.</text>
</comment>